<dbReference type="OrthoDB" id="5187570at2"/>
<evidence type="ECO:0000256" key="2">
    <source>
        <dbReference type="SAM" id="Phobius"/>
    </source>
</evidence>
<dbReference type="Proteomes" id="UP000198857">
    <property type="component" value="Unassembled WGS sequence"/>
</dbReference>
<feature type="transmembrane region" description="Helical" evidence="2">
    <location>
        <begin position="15"/>
        <end position="34"/>
    </location>
</feature>
<feature type="domain" description="DUF3592" evidence="3">
    <location>
        <begin position="219"/>
        <end position="269"/>
    </location>
</feature>
<feature type="compositionally biased region" description="Low complexity" evidence="1">
    <location>
        <begin position="447"/>
        <end position="463"/>
    </location>
</feature>
<keyword evidence="2" id="KW-0472">Membrane</keyword>
<evidence type="ECO:0000313" key="4">
    <source>
        <dbReference type="EMBL" id="SFP19965.1"/>
    </source>
</evidence>
<evidence type="ECO:0000313" key="5">
    <source>
        <dbReference type="Proteomes" id="UP000198857"/>
    </source>
</evidence>
<keyword evidence="5" id="KW-1185">Reference proteome</keyword>
<feature type="compositionally biased region" description="Basic residues" evidence="1">
    <location>
        <begin position="435"/>
        <end position="444"/>
    </location>
</feature>
<proteinExistence type="predicted"/>
<dbReference type="EMBL" id="FOWQ01000003">
    <property type="protein sequence ID" value="SFP19965.1"/>
    <property type="molecule type" value="Genomic_DNA"/>
</dbReference>
<organism evidence="4 5">
    <name type="scientific">Geodermatophilus dictyosporus</name>
    <dbReference type="NCBI Taxonomy" id="1523247"/>
    <lineage>
        <taxon>Bacteria</taxon>
        <taxon>Bacillati</taxon>
        <taxon>Actinomycetota</taxon>
        <taxon>Actinomycetes</taxon>
        <taxon>Geodermatophilales</taxon>
        <taxon>Geodermatophilaceae</taxon>
        <taxon>Geodermatophilus</taxon>
    </lineage>
</organism>
<evidence type="ECO:0000256" key="1">
    <source>
        <dbReference type="SAM" id="MobiDB-lite"/>
    </source>
</evidence>
<feature type="transmembrane region" description="Helical" evidence="2">
    <location>
        <begin position="171"/>
        <end position="193"/>
    </location>
</feature>
<keyword evidence="2" id="KW-0812">Transmembrane</keyword>
<reference evidence="5" key="1">
    <citation type="submission" date="2016-10" db="EMBL/GenBank/DDBJ databases">
        <authorList>
            <person name="Varghese N."/>
            <person name="Submissions S."/>
        </authorList>
    </citation>
    <scope>NUCLEOTIDE SEQUENCE [LARGE SCALE GENOMIC DNA]</scope>
    <source>
        <strain evidence="5">DSM 44208</strain>
    </source>
</reference>
<dbReference type="Pfam" id="PF12158">
    <property type="entry name" value="DUF3592"/>
    <property type="match status" value="1"/>
</dbReference>
<feature type="region of interest" description="Disordered" evidence="1">
    <location>
        <begin position="401"/>
        <end position="476"/>
    </location>
</feature>
<accession>A0A1I5NDP6</accession>
<evidence type="ECO:0000259" key="3">
    <source>
        <dbReference type="Pfam" id="PF12158"/>
    </source>
</evidence>
<dbReference type="AlphaFoldDB" id="A0A1I5NDP6"/>
<protein>
    <recommendedName>
        <fullName evidence="3">DUF3592 domain-containing protein</fullName>
    </recommendedName>
</protein>
<dbReference type="STRING" id="1523247.SAMN05660464_2455"/>
<gene>
    <name evidence="4" type="ORF">SAMN05660464_2455</name>
</gene>
<feature type="region of interest" description="Disordered" evidence="1">
    <location>
        <begin position="131"/>
        <end position="154"/>
    </location>
</feature>
<feature type="transmembrane region" description="Helical" evidence="2">
    <location>
        <begin position="282"/>
        <end position="304"/>
    </location>
</feature>
<dbReference type="InterPro" id="IPR021994">
    <property type="entry name" value="DUF3592"/>
</dbReference>
<keyword evidence="2" id="KW-1133">Transmembrane helix</keyword>
<name>A0A1I5NDP6_9ACTN</name>
<sequence>MPLPTAPPPRPPGRTWWAIGCLVLTGCWLALVLFEVSSSRLTTATVERVHGDGSCTVSWSDPTGRVHRVGSDCSGEPPGSPLRVLVDWTAPGAAVTTPAGFAVDSAVVAGPLVAVGGLRLLVVARHRARQRSAGPSSSPGVPLGAAPGASTAPARSFDRTATALRRAFRGVWALTALGVVCAVVFMGLLGVMARADGELRLAGARAEGTLLRVDPDTATSRGGASVGFAVAGEDLVRHVDLGAYADSYVPGDAVVVWYDPADPSRVTVDDVAYDPPGTTWPAVLAFVGVLFSPVLAVWTLAGVWRTDRLLSQRPWQQVRVSVTEGHGALLFRTPDGTVWRSTRAVAWSAPDREPCLPSDGDLSGGDPDVVAADHLVWWVAGGRAAVFSPDGGHPLVLARRRRQDQPRGPSHHPGGCRCATVEAGPAVGPPDERRRTRTATRRRPRESSCPGSCSCSPASSRPCGRPPSAAPRASRG</sequence>